<evidence type="ECO:0000313" key="2">
    <source>
        <dbReference type="EMBL" id="GAA1765210.1"/>
    </source>
</evidence>
<protein>
    <submittedName>
        <fullName evidence="2">DUF1801 domain-containing protein</fullName>
    </submittedName>
</protein>
<sequence length="160" mass="17380">MQRGAADEIQQGETMAETDTSGGLSKDERDAVKQRAKELREQEKAGKSRAAGEKAVLDAIAALEPEDKVLAEGLHKVVAEVAPDLVPKTYYGMPGYANGEGKILVFIQPAKKFKTRYATIGFEDRASLDDGDLWAVGFAIRNWTPAVEQKVTELVRSAVS</sequence>
<comment type="caution">
    <text evidence="2">The sequence shown here is derived from an EMBL/GenBank/DDBJ whole genome shotgun (WGS) entry which is preliminary data.</text>
</comment>
<dbReference type="Proteomes" id="UP001500506">
    <property type="component" value="Unassembled WGS sequence"/>
</dbReference>
<accession>A0ABN2KSV1</accession>
<gene>
    <name evidence="2" type="ORF">GCM10009747_26710</name>
</gene>
<feature type="region of interest" description="Disordered" evidence="1">
    <location>
        <begin position="1"/>
        <end position="52"/>
    </location>
</feature>
<reference evidence="2 3" key="1">
    <citation type="journal article" date="2019" name="Int. J. Syst. Evol. Microbiol.">
        <title>The Global Catalogue of Microorganisms (GCM) 10K type strain sequencing project: providing services to taxonomists for standard genome sequencing and annotation.</title>
        <authorList>
            <consortium name="The Broad Institute Genomics Platform"/>
            <consortium name="The Broad Institute Genome Sequencing Center for Infectious Disease"/>
            <person name="Wu L."/>
            <person name="Ma J."/>
        </authorList>
    </citation>
    <scope>NUCLEOTIDE SEQUENCE [LARGE SCALE GENOMIC DNA]</scope>
    <source>
        <strain evidence="2 3">JCM 14319</strain>
    </source>
</reference>
<feature type="compositionally biased region" description="Basic and acidic residues" evidence="1">
    <location>
        <begin position="25"/>
        <end position="52"/>
    </location>
</feature>
<dbReference type="SUPFAM" id="SSF159888">
    <property type="entry name" value="YdhG-like"/>
    <property type="match status" value="1"/>
</dbReference>
<feature type="compositionally biased region" description="Polar residues" evidence="1">
    <location>
        <begin position="11"/>
        <end position="23"/>
    </location>
</feature>
<name>A0ABN2KSV1_9MICO</name>
<evidence type="ECO:0000313" key="3">
    <source>
        <dbReference type="Proteomes" id="UP001500506"/>
    </source>
</evidence>
<proteinExistence type="predicted"/>
<keyword evidence="3" id="KW-1185">Reference proteome</keyword>
<organism evidence="2 3">
    <name type="scientific">Agromyces humatus</name>
    <dbReference type="NCBI Taxonomy" id="279573"/>
    <lineage>
        <taxon>Bacteria</taxon>
        <taxon>Bacillati</taxon>
        <taxon>Actinomycetota</taxon>
        <taxon>Actinomycetes</taxon>
        <taxon>Micrococcales</taxon>
        <taxon>Microbacteriaceae</taxon>
        <taxon>Agromyces</taxon>
    </lineage>
</organism>
<dbReference type="EMBL" id="BAAANH010000005">
    <property type="protein sequence ID" value="GAA1765210.1"/>
    <property type="molecule type" value="Genomic_DNA"/>
</dbReference>
<evidence type="ECO:0000256" key="1">
    <source>
        <dbReference type="SAM" id="MobiDB-lite"/>
    </source>
</evidence>